<protein>
    <submittedName>
        <fullName evidence="3">Uncharacterized protein</fullName>
    </submittedName>
</protein>
<gene>
    <name evidence="3" type="ORF">F0L46_11870</name>
</gene>
<sequence>MQDEAAPAHRLWRASVHCVERRRPSKRRRCEPAPDTGDEEERSQYTVSYDADGAGRIHRAPRGTPLSQGEALVDPAEGEALWTKVFITENPRAHAFIAAVAQTAERIDHEERMEEFRREHEAENQRRLLTTRPDLPELKAEDILRLALKTGRPVVVLPEKLTGLQVDTRELIAKKFMEGRTPYILDGAEVRALLDASAECEATAALAAVERQDEGS</sequence>
<feature type="region of interest" description="Disordered" evidence="2">
    <location>
        <begin position="21"/>
        <end position="45"/>
    </location>
</feature>
<organism evidence="3 4">
    <name type="scientific">Salinarimonas soli</name>
    <dbReference type="NCBI Taxonomy" id="1638099"/>
    <lineage>
        <taxon>Bacteria</taxon>
        <taxon>Pseudomonadati</taxon>
        <taxon>Pseudomonadota</taxon>
        <taxon>Alphaproteobacteria</taxon>
        <taxon>Hyphomicrobiales</taxon>
        <taxon>Salinarimonadaceae</taxon>
        <taxon>Salinarimonas</taxon>
    </lineage>
</organism>
<keyword evidence="1" id="KW-0175">Coiled coil</keyword>
<dbReference type="EMBL" id="VUOA01000021">
    <property type="protein sequence ID" value="KAA2236963.1"/>
    <property type="molecule type" value="Genomic_DNA"/>
</dbReference>
<accession>A0A5B2VBZ3</accession>
<name>A0A5B2VBZ3_9HYPH</name>
<dbReference type="RefSeq" id="WP_149817746.1">
    <property type="nucleotide sequence ID" value="NZ_VUOA01000021.1"/>
</dbReference>
<dbReference type="AlphaFoldDB" id="A0A5B2VBZ3"/>
<reference evidence="3 4" key="1">
    <citation type="submission" date="2019-09" db="EMBL/GenBank/DDBJ databases">
        <title>Salinarimonas rosea gen. nov., sp. nov., a new member of the a-2 subgroup of the Proteobacteria.</title>
        <authorList>
            <person name="Liu J."/>
        </authorList>
    </citation>
    <scope>NUCLEOTIDE SEQUENCE [LARGE SCALE GENOMIC DNA]</scope>
    <source>
        <strain evidence="3 4">BN140002</strain>
    </source>
</reference>
<evidence type="ECO:0000256" key="2">
    <source>
        <dbReference type="SAM" id="MobiDB-lite"/>
    </source>
</evidence>
<evidence type="ECO:0000256" key="1">
    <source>
        <dbReference type="SAM" id="Coils"/>
    </source>
</evidence>
<comment type="caution">
    <text evidence="3">The sequence shown here is derived from an EMBL/GenBank/DDBJ whole genome shotgun (WGS) entry which is preliminary data.</text>
</comment>
<reference evidence="3 4" key="2">
    <citation type="submission" date="2019-09" db="EMBL/GenBank/DDBJ databases">
        <authorList>
            <person name="Jin C."/>
        </authorList>
    </citation>
    <scope>NUCLEOTIDE SEQUENCE [LARGE SCALE GENOMIC DNA]</scope>
    <source>
        <strain evidence="3 4">BN140002</strain>
    </source>
</reference>
<proteinExistence type="predicted"/>
<feature type="coiled-coil region" evidence="1">
    <location>
        <begin position="99"/>
        <end position="126"/>
    </location>
</feature>
<evidence type="ECO:0000313" key="3">
    <source>
        <dbReference type="EMBL" id="KAA2236963.1"/>
    </source>
</evidence>
<evidence type="ECO:0000313" key="4">
    <source>
        <dbReference type="Proteomes" id="UP000323142"/>
    </source>
</evidence>
<dbReference type="Proteomes" id="UP000323142">
    <property type="component" value="Unassembled WGS sequence"/>
</dbReference>
<keyword evidence="4" id="KW-1185">Reference proteome</keyword>